<dbReference type="PANTHER" id="PTHR21661:SF35">
    <property type="entry name" value="EPOXIDE HYDROLASE"/>
    <property type="match status" value="1"/>
</dbReference>
<evidence type="ECO:0000313" key="6">
    <source>
        <dbReference type="EMBL" id="ABS63346.1"/>
    </source>
</evidence>
<gene>
    <name evidence="6" type="ordered locus">Plav_1727</name>
</gene>
<dbReference type="SUPFAM" id="SSF53474">
    <property type="entry name" value="alpha/beta-Hydrolases"/>
    <property type="match status" value="1"/>
</dbReference>
<dbReference type="HOGENOM" id="CLU_019414_0_1_5"/>
<evidence type="ECO:0000256" key="2">
    <source>
        <dbReference type="ARBA" id="ARBA00022797"/>
    </source>
</evidence>
<protein>
    <submittedName>
        <fullName evidence="6">Epoxide hydrolase domain protein</fullName>
    </submittedName>
</protein>
<dbReference type="Proteomes" id="UP000006377">
    <property type="component" value="Chromosome"/>
</dbReference>
<dbReference type="InterPro" id="IPR016292">
    <property type="entry name" value="Epoxide_hydrolase"/>
</dbReference>
<proteinExistence type="inferred from homology"/>
<dbReference type="KEGG" id="pla:Plav_1727"/>
<dbReference type="PANTHER" id="PTHR21661">
    <property type="entry name" value="EPOXIDE HYDROLASE 1-RELATED"/>
    <property type="match status" value="1"/>
</dbReference>
<dbReference type="InterPro" id="IPR010497">
    <property type="entry name" value="Epoxide_hydro_N"/>
</dbReference>
<feature type="domain" description="Epoxide hydrolase N-terminal" evidence="5">
    <location>
        <begin position="9"/>
        <end position="119"/>
    </location>
</feature>
<dbReference type="GO" id="GO:0097176">
    <property type="term" value="P:epoxide metabolic process"/>
    <property type="evidence" value="ECO:0007669"/>
    <property type="project" value="TreeGrafter"/>
</dbReference>
<dbReference type="RefSeq" id="WP_012110639.1">
    <property type="nucleotide sequence ID" value="NC_009719.1"/>
</dbReference>
<feature type="active site" description="Nucleophile" evidence="4">
    <location>
        <position position="187"/>
    </location>
</feature>
<feature type="active site" description="Proton donor" evidence="4">
    <location>
        <position position="321"/>
    </location>
</feature>
<reference evidence="6 7" key="1">
    <citation type="journal article" date="2011" name="Stand. Genomic Sci.">
        <title>Complete genome sequence of Parvibaculum lavamentivorans type strain (DS-1(T)).</title>
        <authorList>
            <person name="Schleheck D."/>
            <person name="Weiss M."/>
            <person name="Pitluck S."/>
            <person name="Bruce D."/>
            <person name="Land M.L."/>
            <person name="Han S."/>
            <person name="Saunders E."/>
            <person name="Tapia R."/>
            <person name="Detter C."/>
            <person name="Brettin T."/>
            <person name="Han J."/>
            <person name="Woyke T."/>
            <person name="Goodwin L."/>
            <person name="Pennacchio L."/>
            <person name="Nolan M."/>
            <person name="Cook A.M."/>
            <person name="Kjelleberg S."/>
            <person name="Thomas T."/>
        </authorList>
    </citation>
    <scope>NUCLEOTIDE SEQUENCE [LARGE SCALE GENOMIC DNA]</scope>
    <source>
        <strain evidence="7">DS-1 / DSM 13023 / NCIMB 13966</strain>
    </source>
</reference>
<dbReference type="PRINTS" id="PR00412">
    <property type="entry name" value="EPOXHYDRLASE"/>
</dbReference>
<evidence type="ECO:0000256" key="3">
    <source>
        <dbReference type="ARBA" id="ARBA00022801"/>
    </source>
</evidence>
<sequence>MSHRIIPADPFSVHIPEEEIADLKRRLQRTRFPNEPEGNEHWEYGTSLSYMERLVEYWRDDFDWPKIEEGLNRFPQYRATLTDDEGEDHTIHFIYERGTGDNTVPLILTHGWPSTFREFLDVVDPLAHPEKYGREGPAFDVIVPSLIGYGFSSLPRKPIGPAAIADLWHRLMTEVLGYDKYAAQAGDWGSFVTSRLALQHSDSLLGIHLTMLPLRPSLKHESQKPVSEEEGHWIADMQKWWRREEGYRSIQSTKPMALAFGLVDSPAGLAGWLADKYYRLGDTDKSDTMEGMIARFPFDHILTQFSIYWFTGTINSANTLYKAGPAEGSALLKPGERVTVPTAYSEYPIDVLPDTPRSWAERGYNIVRWRVMDRGGHFAAMEEPELFADDVRDAFAEMGLGQEKTGK</sequence>
<dbReference type="Gene3D" id="3.40.50.1820">
    <property type="entry name" value="alpha/beta hydrolase"/>
    <property type="match status" value="1"/>
</dbReference>
<keyword evidence="7" id="KW-1185">Reference proteome</keyword>
<dbReference type="EMBL" id="CP000774">
    <property type="protein sequence ID" value="ABS63346.1"/>
    <property type="molecule type" value="Genomic_DNA"/>
</dbReference>
<dbReference type="PIRSF" id="PIRSF001112">
    <property type="entry name" value="Epoxide_hydrolase"/>
    <property type="match status" value="1"/>
</dbReference>
<accession>A7HTW3</accession>
<dbReference type="eggNOG" id="COG0596">
    <property type="taxonomic scope" value="Bacteria"/>
</dbReference>
<evidence type="ECO:0000256" key="1">
    <source>
        <dbReference type="ARBA" id="ARBA00010088"/>
    </source>
</evidence>
<dbReference type="GO" id="GO:0004301">
    <property type="term" value="F:epoxide hydrolase activity"/>
    <property type="evidence" value="ECO:0007669"/>
    <property type="project" value="TreeGrafter"/>
</dbReference>
<evidence type="ECO:0000256" key="4">
    <source>
        <dbReference type="PIRSR" id="PIRSR001112-1"/>
    </source>
</evidence>
<feature type="active site" description="Proton acceptor" evidence="4">
    <location>
        <position position="377"/>
    </location>
</feature>
<dbReference type="InterPro" id="IPR000639">
    <property type="entry name" value="Epox_hydrolase-like"/>
</dbReference>
<keyword evidence="3 6" id="KW-0378">Hydrolase</keyword>
<evidence type="ECO:0000313" key="7">
    <source>
        <dbReference type="Proteomes" id="UP000006377"/>
    </source>
</evidence>
<dbReference type="Pfam" id="PF06441">
    <property type="entry name" value="EHN"/>
    <property type="match status" value="1"/>
</dbReference>
<comment type="similarity">
    <text evidence="1">Belongs to the peptidase S33 family.</text>
</comment>
<name>A7HTW3_PARL1</name>
<dbReference type="STRING" id="402881.Plav_1727"/>
<dbReference type="InterPro" id="IPR029058">
    <property type="entry name" value="AB_hydrolase_fold"/>
</dbReference>
<dbReference type="OrthoDB" id="27092at2"/>
<dbReference type="AlphaFoldDB" id="A7HTW3"/>
<keyword evidence="2" id="KW-0058">Aromatic hydrocarbons catabolism</keyword>
<evidence type="ECO:0000259" key="5">
    <source>
        <dbReference type="Pfam" id="PF06441"/>
    </source>
</evidence>
<organism evidence="6 7">
    <name type="scientific">Parvibaculum lavamentivorans (strain DS-1 / DSM 13023 / NCIMB 13966)</name>
    <dbReference type="NCBI Taxonomy" id="402881"/>
    <lineage>
        <taxon>Bacteria</taxon>
        <taxon>Pseudomonadati</taxon>
        <taxon>Pseudomonadota</taxon>
        <taxon>Alphaproteobacteria</taxon>
        <taxon>Hyphomicrobiales</taxon>
        <taxon>Parvibaculaceae</taxon>
        <taxon>Parvibaculum</taxon>
    </lineage>
</organism>